<keyword evidence="2" id="KW-1185">Reference proteome</keyword>
<name>A0ACB8EED3_9SAUR</name>
<reference evidence="1" key="1">
    <citation type="submission" date="2021-08" db="EMBL/GenBank/DDBJ databases">
        <title>The first chromosome-level gecko genome reveals the dynamic sex chromosomes of Neotropical dwarf geckos (Sphaerodactylidae: Sphaerodactylus).</title>
        <authorList>
            <person name="Pinto B.J."/>
            <person name="Keating S.E."/>
            <person name="Gamble T."/>
        </authorList>
    </citation>
    <scope>NUCLEOTIDE SEQUENCE</scope>
    <source>
        <strain evidence="1">TG3544</strain>
    </source>
</reference>
<proteinExistence type="predicted"/>
<gene>
    <name evidence="1" type="ORF">K3G42_010404</name>
</gene>
<evidence type="ECO:0000313" key="1">
    <source>
        <dbReference type="EMBL" id="KAH7990703.1"/>
    </source>
</evidence>
<dbReference type="Proteomes" id="UP000827872">
    <property type="component" value="Linkage Group LG16"/>
</dbReference>
<dbReference type="EMBL" id="CM037629">
    <property type="protein sequence ID" value="KAH7990703.1"/>
    <property type="molecule type" value="Genomic_DNA"/>
</dbReference>
<protein>
    <submittedName>
        <fullName evidence="1">Uncharacterized protein</fullName>
    </submittedName>
</protein>
<organism evidence="1 2">
    <name type="scientific">Sphaerodactylus townsendi</name>
    <dbReference type="NCBI Taxonomy" id="933632"/>
    <lineage>
        <taxon>Eukaryota</taxon>
        <taxon>Metazoa</taxon>
        <taxon>Chordata</taxon>
        <taxon>Craniata</taxon>
        <taxon>Vertebrata</taxon>
        <taxon>Euteleostomi</taxon>
        <taxon>Lepidosauria</taxon>
        <taxon>Squamata</taxon>
        <taxon>Bifurcata</taxon>
        <taxon>Gekkota</taxon>
        <taxon>Sphaerodactylidae</taxon>
        <taxon>Sphaerodactylus</taxon>
    </lineage>
</organism>
<sequence>MEKDRIFARGGEIEVGGGNPPHHFLFLFPDKSRPDSADNPTHLAWLAFKKRHNVSLSPPPNRACQFHCPVPKRPFRSRFLCLSNSFCLCLAGFIFSLSLSLVSPLSAVLQTLLGEASRESLAPTIPKARN</sequence>
<comment type="caution">
    <text evidence="1">The sequence shown here is derived from an EMBL/GenBank/DDBJ whole genome shotgun (WGS) entry which is preliminary data.</text>
</comment>
<accession>A0ACB8EED3</accession>
<evidence type="ECO:0000313" key="2">
    <source>
        <dbReference type="Proteomes" id="UP000827872"/>
    </source>
</evidence>